<dbReference type="PANTHER" id="PTHR43004">
    <property type="entry name" value="TRK SYSTEM POTASSIUM UPTAKE PROTEIN"/>
    <property type="match status" value="1"/>
</dbReference>
<dbReference type="NCBIfam" id="NF004832">
    <property type="entry name" value="PRK06184.1"/>
    <property type="match status" value="1"/>
</dbReference>
<evidence type="ECO:0000256" key="5">
    <source>
        <dbReference type="SAM" id="MobiDB-lite"/>
    </source>
</evidence>
<evidence type="ECO:0000256" key="1">
    <source>
        <dbReference type="ARBA" id="ARBA00001974"/>
    </source>
</evidence>
<feature type="region of interest" description="Disordered" evidence="5">
    <location>
        <begin position="421"/>
        <end position="440"/>
    </location>
</feature>
<evidence type="ECO:0000313" key="8">
    <source>
        <dbReference type="Proteomes" id="UP000630952"/>
    </source>
</evidence>
<dbReference type="PANTHER" id="PTHR43004:SF19">
    <property type="entry name" value="BINDING MONOOXYGENASE, PUTATIVE (JCVI)-RELATED"/>
    <property type="match status" value="1"/>
</dbReference>
<evidence type="ECO:0000259" key="6">
    <source>
        <dbReference type="Pfam" id="PF01494"/>
    </source>
</evidence>
<comment type="similarity">
    <text evidence="2">Belongs to the PheA/TfdB FAD monooxygenase family.</text>
</comment>
<dbReference type="Pfam" id="PF01494">
    <property type="entry name" value="FAD_binding_3"/>
    <property type="match status" value="1"/>
</dbReference>
<keyword evidence="3" id="KW-0285">Flavoprotein</keyword>
<dbReference type="Gene3D" id="3.40.30.120">
    <property type="match status" value="1"/>
</dbReference>
<dbReference type="InterPro" id="IPR036188">
    <property type="entry name" value="FAD/NAD-bd_sf"/>
</dbReference>
<proteinExistence type="inferred from homology"/>
<keyword evidence="4" id="KW-0274">FAD</keyword>
<protein>
    <submittedName>
        <fullName evidence="7">FAD-dependent oxidoreductase</fullName>
    </submittedName>
</protein>
<reference evidence="7" key="1">
    <citation type="submission" date="2020-04" db="EMBL/GenBank/DDBJ databases">
        <authorList>
            <person name="Sombolestani A."/>
        </authorList>
    </citation>
    <scope>NUCLEOTIDE SEQUENCE</scope>
    <source>
        <strain evidence="7">LMG 27748</strain>
    </source>
</reference>
<dbReference type="SUPFAM" id="SSF51905">
    <property type="entry name" value="FAD/NAD(P)-binding domain"/>
    <property type="match status" value="1"/>
</dbReference>
<dbReference type="SUPFAM" id="SSF52833">
    <property type="entry name" value="Thioredoxin-like"/>
    <property type="match status" value="1"/>
</dbReference>
<sequence length="543" mass="58746">MIAAWSPRRISGSCALFTFFVAFDVTFRYVNITHLFAELPVSVDIDVLIVGAGAAGLTLAIDLARRGVSFQLIEQNTQPFSGSRGKGIQPRTMEIFEDLGFVDRVAAAGGPYPPLCQYRPDGTHKMSLLTEADVFPTAAEPYAAPLMLPQFSTEAVMRERLAELGHHPHFGTQLVGFQQDNDGVTARIEQQGGEQVVRARFLVGTDGGRSFVRHALAIDFPGEALGVRAIVADVRLEGLDRSAWHRFQFGAPETQVMICPLAGTDLFQIQAPVALDGEVDLSPAGLTTLVEDRTGRGDITVRSVSWSSIYTMSARLADRYRIGRVFIAGDAAHVHPPTGGQGLNTSVQDAYNLGWKLASVLAGAPEALLDSYEAERRPIAANMLRLSTRLLGEAKQGTMRRDREARQLDLGYRGSSLSVPGSVSGKVQAGDRAPDAPCRGQAGQRTRLFTVFQGTHWTLLGYEVRDRSSAIAGVRIVAVGAGHELVDDDGHIAEAYGIEPDHWVLVRPDGYIAGIFSSDELETGLSRYFAHVLPPCQTYAASS</sequence>
<comment type="caution">
    <text evidence="7">The sequence shown here is derived from an EMBL/GenBank/DDBJ whole genome shotgun (WGS) entry which is preliminary data.</text>
</comment>
<evidence type="ECO:0000256" key="4">
    <source>
        <dbReference type="ARBA" id="ARBA00022827"/>
    </source>
</evidence>
<evidence type="ECO:0000256" key="3">
    <source>
        <dbReference type="ARBA" id="ARBA00022630"/>
    </source>
</evidence>
<dbReference type="EMBL" id="JABCQO010000008">
    <property type="protein sequence ID" value="MBF0877209.1"/>
    <property type="molecule type" value="Genomic_DNA"/>
</dbReference>
<evidence type="ECO:0000256" key="2">
    <source>
        <dbReference type="ARBA" id="ARBA00007801"/>
    </source>
</evidence>
<evidence type="ECO:0000313" key="7">
    <source>
        <dbReference type="EMBL" id="MBF0877209.1"/>
    </source>
</evidence>
<gene>
    <name evidence="7" type="ORF">HKD21_10165</name>
</gene>
<dbReference type="InterPro" id="IPR002938">
    <property type="entry name" value="FAD-bd"/>
</dbReference>
<dbReference type="Proteomes" id="UP000630952">
    <property type="component" value="Unassembled WGS sequence"/>
</dbReference>
<dbReference type="InterPro" id="IPR036249">
    <property type="entry name" value="Thioredoxin-like_sf"/>
</dbReference>
<accession>A0ABR9YEY3</accession>
<feature type="domain" description="FAD-binding" evidence="6">
    <location>
        <begin position="45"/>
        <end position="385"/>
    </location>
</feature>
<dbReference type="Gene3D" id="3.30.70.2450">
    <property type="match status" value="1"/>
</dbReference>
<reference evidence="7" key="2">
    <citation type="submission" date="2020-11" db="EMBL/GenBank/DDBJ databases">
        <title>Description of novel Gluconobacter species.</title>
        <authorList>
            <person name="Cleenwerck I."/>
            <person name="Cnockaert M."/>
            <person name="Borremans W."/>
            <person name="Wieme A.D."/>
            <person name="De Vuyst L."/>
            <person name="Vandamme P."/>
        </authorList>
    </citation>
    <scope>NUCLEOTIDE SEQUENCE</scope>
    <source>
        <strain evidence="7">LMG 27748</strain>
    </source>
</reference>
<name>A0ABR9YEY3_9PROT</name>
<dbReference type="PRINTS" id="PR00420">
    <property type="entry name" value="RNGMNOXGNASE"/>
</dbReference>
<dbReference type="InterPro" id="IPR050641">
    <property type="entry name" value="RIFMO-like"/>
</dbReference>
<keyword evidence="8" id="KW-1185">Reference proteome</keyword>
<comment type="cofactor">
    <cofactor evidence="1">
        <name>FAD</name>
        <dbReference type="ChEBI" id="CHEBI:57692"/>
    </cofactor>
</comment>
<dbReference type="Gene3D" id="3.50.50.60">
    <property type="entry name" value="FAD/NAD(P)-binding domain"/>
    <property type="match status" value="1"/>
</dbReference>
<dbReference type="Pfam" id="PF21274">
    <property type="entry name" value="Rng_hyd_C"/>
    <property type="match status" value="1"/>
</dbReference>
<organism evidence="7 8">
    <name type="scientific">Gluconobacter cerevisiae</name>
    <dbReference type="NCBI Taxonomy" id="1379734"/>
    <lineage>
        <taxon>Bacteria</taxon>
        <taxon>Pseudomonadati</taxon>
        <taxon>Pseudomonadota</taxon>
        <taxon>Alphaproteobacteria</taxon>
        <taxon>Acetobacterales</taxon>
        <taxon>Acetobacteraceae</taxon>
        <taxon>Gluconobacter</taxon>
    </lineage>
</organism>